<dbReference type="AlphaFoldDB" id="A0A2U2C4C9"/>
<keyword evidence="2" id="KW-1185">Reference proteome</keyword>
<organism evidence="1 2">
    <name type="scientific">Pararhodobacter marinus</name>
    <dbReference type="NCBI Taxonomy" id="2184063"/>
    <lineage>
        <taxon>Bacteria</taxon>
        <taxon>Pseudomonadati</taxon>
        <taxon>Pseudomonadota</taxon>
        <taxon>Alphaproteobacteria</taxon>
        <taxon>Rhodobacterales</taxon>
        <taxon>Paracoccaceae</taxon>
        <taxon>Pararhodobacter</taxon>
    </lineage>
</organism>
<dbReference type="GeneID" id="94367295"/>
<proteinExistence type="predicted"/>
<dbReference type="Proteomes" id="UP000244940">
    <property type="component" value="Unassembled WGS sequence"/>
</dbReference>
<dbReference type="OrthoDB" id="7873401at2"/>
<accession>A0A2U2C4C9</accession>
<protein>
    <recommendedName>
        <fullName evidence="3">MarR family transcriptional regulator</fullName>
    </recommendedName>
</protein>
<comment type="caution">
    <text evidence="1">The sequence shown here is derived from an EMBL/GenBank/DDBJ whole genome shotgun (WGS) entry which is preliminary data.</text>
</comment>
<dbReference type="RefSeq" id="WP_109535225.1">
    <property type="nucleotide sequence ID" value="NZ_QEYD01000017.1"/>
</dbReference>
<sequence>MTETFRPIGELADEQVMRLANRCGRCAVRIVVWLRADGGVKTLAEIWEEVAAPVPEIEATLARLDAAGLTQHRDMIMDHGTELVWWAPRVVTAAETPARPEDVECTRA</sequence>
<evidence type="ECO:0000313" key="2">
    <source>
        <dbReference type="Proteomes" id="UP000244940"/>
    </source>
</evidence>
<reference evidence="1 2" key="1">
    <citation type="submission" date="2018-05" db="EMBL/GenBank/DDBJ databases">
        <title>Pararhodobacter marina sp. nov., isolated from deep-sea water of the Indian Ocean.</title>
        <authorList>
            <person name="Lai Q.Sr."/>
            <person name="Liu X."/>
            <person name="Shao Z."/>
        </authorList>
    </citation>
    <scope>NUCLEOTIDE SEQUENCE [LARGE SCALE GENOMIC DNA]</scope>
    <source>
        <strain evidence="1 2">CIC4N-9</strain>
    </source>
</reference>
<dbReference type="EMBL" id="QEYD01000017">
    <property type="protein sequence ID" value="PWE26664.1"/>
    <property type="molecule type" value="Genomic_DNA"/>
</dbReference>
<name>A0A2U2C4C9_9RHOB</name>
<gene>
    <name evidence="1" type="ORF">C4N9_20585</name>
</gene>
<evidence type="ECO:0000313" key="1">
    <source>
        <dbReference type="EMBL" id="PWE26664.1"/>
    </source>
</evidence>
<evidence type="ECO:0008006" key="3">
    <source>
        <dbReference type="Google" id="ProtNLM"/>
    </source>
</evidence>